<name>A0A6I4IUL7_9FLAO</name>
<dbReference type="Proteomes" id="UP000431264">
    <property type="component" value="Unassembled WGS sequence"/>
</dbReference>
<proteinExistence type="predicted"/>
<gene>
    <name evidence="2" type="ORF">GOQ30_15385</name>
</gene>
<organism evidence="2 3">
    <name type="scientific">Flavobacterium profundi</name>
    <dbReference type="NCBI Taxonomy" id="1774945"/>
    <lineage>
        <taxon>Bacteria</taxon>
        <taxon>Pseudomonadati</taxon>
        <taxon>Bacteroidota</taxon>
        <taxon>Flavobacteriia</taxon>
        <taxon>Flavobacteriales</taxon>
        <taxon>Flavobacteriaceae</taxon>
        <taxon>Flavobacterium</taxon>
    </lineage>
</organism>
<dbReference type="RefSeq" id="WP_140998981.1">
    <property type="nucleotide sequence ID" value="NZ_VDCZ01000013.1"/>
</dbReference>
<protein>
    <recommendedName>
        <fullName evidence="4">Death domain-containing protein</fullName>
    </recommendedName>
</protein>
<accession>A0A6I4IUL7</accession>
<evidence type="ECO:0000313" key="3">
    <source>
        <dbReference type="Proteomes" id="UP000431264"/>
    </source>
</evidence>
<dbReference type="OrthoDB" id="794867at2"/>
<keyword evidence="1" id="KW-0732">Signal</keyword>
<keyword evidence="3" id="KW-1185">Reference proteome</keyword>
<evidence type="ECO:0000313" key="2">
    <source>
        <dbReference type="EMBL" id="MVO10556.1"/>
    </source>
</evidence>
<dbReference type="AlphaFoldDB" id="A0A6I4IUL7"/>
<reference evidence="3" key="1">
    <citation type="submission" date="2019-05" db="EMBL/GenBank/DDBJ databases">
        <title>Flavobacterium profundi sp. nov., isolated from a deep-sea seamount.</title>
        <authorList>
            <person name="Zhang D.-C."/>
        </authorList>
    </citation>
    <scope>NUCLEOTIDE SEQUENCE [LARGE SCALE GENOMIC DNA]</scope>
    <source>
        <strain evidence="3">TP390</strain>
    </source>
</reference>
<comment type="caution">
    <text evidence="2">The sequence shown here is derived from an EMBL/GenBank/DDBJ whole genome shotgun (WGS) entry which is preliminary data.</text>
</comment>
<dbReference type="PROSITE" id="PS51257">
    <property type="entry name" value="PROKAR_LIPOPROTEIN"/>
    <property type="match status" value="1"/>
</dbReference>
<feature type="signal peptide" evidence="1">
    <location>
        <begin position="1"/>
        <end position="21"/>
    </location>
</feature>
<dbReference type="EMBL" id="WQLW01000013">
    <property type="protein sequence ID" value="MVO10556.1"/>
    <property type="molecule type" value="Genomic_DNA"/>
</dbReference>
<sequence length="151" mass="17569">MKTFQIKIALFTLLLLQGCQAIKTAVYDQYSYQKTTELKVETLLAIDNATTSFEKHQQMVEKVLLDMEKLKEYEKNKPNNEITFSMWSIMTDSEKNLVAGFFKRWKEKQILSPAFVTEAKKQIEEAFNLLIEYEVKKDKTSKDNLLALISA</sequence>
<feature type="chain" id="PRO_5026237917" description="Death domain-containing protein" evidence="1">
    <location>
        <begin position="22"/>
        <end position="151"/>
    </location>
</feature>
<evidence type="ECO:0000256" key="1">
    <source>
        <dbReference type="SAM" id="SignalP"/>
    </source>
</evidence>
<evidence type="ECO:0008006" key="4">
    <source>
        <dbReference type="Google" id="ProtNLM"/>
    </source>
</evidence>